<feature type="transmembrane region" description="Helical" evidence="2">
    <location>
        <begin position="87"/>
        <end position="109"/>
    </location>
</feature>
<protein>
    <recommendedName>
        <fullName evidence="5">Major facilitator superfamily (MFS) profile domain-containing protein</fullName>
    </recommendedName>
</protein>
<comment type="caution">
    <text evidence="3">The sequence shown here is derived from an EMBL/GenBank/DDBJ whole genome shotgun (WGS) entry which is preliminary data.</text>
</comment>
<dbReference type="AlphaFoldDB" id="A0A818TVP7"/>
<dbReference type="InterPro" id="IPR036259">
    <property type="entry name" value="MFS_trans_sf"/>
</dbReference>
<accession>A0A818TVP7</accession>
<keyword evidence="2" id="KW-1133">Transmembrane helix</keyword>
<feature type="transmembrane region" description="Helical" evidence="2">
    <location>
        <begin position="170"/>
        <end position="189"/>
    </location>
</feature>
<keyword evidence="2" id="KW-0812">Transmembrane</keyword>
<feature type="transmembrane region" description="Helical" evidence="2">
    <location>
        <begin position="62"/>
        <end position="81"/>
    </location>
</feature>
<evidence type="ECO:0000256" key="2">
    <source>
        <dbReference type="SAM" id="Phobius"/>
    </source>
</evidence>
<sequence length="226" mass="25243">MLTRVISNVSQVYLPLYIMDTTDASQVDRTFIATGPLCVYISGFITSFPMRKVNQYLGRKKTMIVGLIAVLLSSFLFWYIFSLNINFGISIRFTILIGTILLGIGITTAQITSSALTSDLIGQNTESSAFVYGAMSFLDKLANGLAITFIQQYNPCSTCSTCCPLFYRQILSFVPGVTTLCTLLILISITRIHSSTQWIDSIRQSIRSLWNRIMRRTVKVIVTKIV</sequence>
<dbReference type="GO" id="GO:0005886">
    <property type="term" value="C:plasma membrane"/>
    <property type="evidence" value="ECO:0007669"/>
    <property type="project" value="TreeGrafter"/>
</dbReference>
<dbReference type="GO" id="GO:0008643">
    <property type="term" value="P:carbohydrate transport"/>
    <property type="evidence" value="ECO:0007669"/>
    <property type="project" value="InterPro"/>
</dbReference>
<proteinExistence type="inferred from homology"/>
<evidence type="ECO:0000313" key="3">
    <source>
        <dbReference type="EMBL" id="CAF3689025.1"/>
    </source>
</evidence>
<reference evidence="3" key="1">
    <citation type="submission" date="2021-02" db="EMBL/GenBank/DDBJ databases">
        <authorList>
            <person name="Nowell W R."/>
        </authorList>
    </citation>
    <scope>NUCLEOTIDE SEQUENCE</scope>
</reference>
<dbReference type="Gene3D" id="1.20.1250.20">
    <property type="entry name" value="MFS general substrate transporter like domains"/>
    <property type="match status" value="1"/>
</dbReference>
<dbReference type="PANTHER" id="PTHR11328:SF28">
    <property type="entry name" value="MAJOR FACILITATOR SUPERFAMILY DOMAIN-CONTAINING PROTEIN 12"/>
    <property type="match status" value="1"/>
</dbReference>
<dbReference type="PANTHER" id="PTHR11328">
    <property type="entry name" value="MAJOR FACILITATOR SUPERFAMILY DOMAIN-CONTAINING PROTEIN"/>
    <property type="match status" value="1"/>
</dbReference>
<dbReference type="EMBL" id="CAJOBE010000825">
    <property type="protein sequence ID" value="CAF3689025.1"/>
    <property type="molecule type" value="Genomic_DNA"/>
</dbReference>
<dbReference type="SUPFAM" id="SSF103473">
    <property type="entry name" value="MFS general substrate transporter"/>
    <property type="match status" value="1"/>
</dbReference>
<evidence type="ECO:0000313" key="4">
    <source>
        <dbReference type="Proteomes" id="UP000663874"/>
    </source>
</evidence>
<name>A0A818TVP7_9BILA</name>
<organism evidence="3 4">
    <name type="scientific">Rotaria sordida</name>
    <dbReference type="NCBI Taxonomy" id="392033"/>
    <lineage>
        <taxon>Eukaryota</taxon>
        <taxon>Metazoa</taxon>
        <taxon>Spiralia</taxon>
        <taxon>Gnathifera</taxon>
        <taxon>Rotifera</taxon>
        <taxon>Eurotatoria</taxon>
        <taxon>Bdelloidea</taxon>
        <taxon>Philodinida</taxon>
        <taxon>Philodinidae</taxon>
        <taxon>Rotaria</taxon>
    </lineage>
</organism>
<gene>
    <name evidence="3" type="ORF">FNK824_LOCUS8378</name>
</gene>
<dbReference type="Proteomes" id="UP000663874">
    <property type="component" value="Unassembled WGS sequence"/>
</dbReference>
<keyword evidence="2" id="KW-0472">Membrane</keyword>
<evidence type="ECO:0000256" key="1">
    <source>
        <dbReference type="ARBA" id="ARBA00008335"/>
    </source>
</evidence>
<dbReference type="GO" id="GO:0015293">
    <property type="term" value="F:symporter activity"/>
    <property type="evidence" value="ECO:0007669"/>
    <property type="project" value="InterPro"/>
</dbReference>
<feature type="transmembrane region" description="Helical" evidence="2">
    <location>
        <begin position="31"/>
        <end position="50"/>
    </location>
</feature>
<comment type="similarity">
    <text evidence="1">Belongs to the major facilitator superfamily.</text>
</comment>
<dbReference type="InterPro" id="IPR039672">
    <property type="entry name" value="MFS_2"/>
</dbReference>
<evidence type="ECO:0008006" key="5">
    <source>
        <dbReference type="Google" id="ProtNLM"/>
    </source>
</evidence>